<comment type="caution">
    <text evidence="3">The sequence shown here is derived from an EMBL/GenBank/DDBJ whole genome shotgun (WGS) entry which is preliminary data.</text>
</comment>
<keyword evidence="4" id="KW-1185">Reference proteome</keyword>
<feature type="compositionally biased region" description="Basic residues" evidence="1">
    <location>
        <begin position="149"/>
        <end position="161"/>
    </location>
</feature>
<gene>
    <name evidence="3" type="ORF">TsFJ059_007718</name>
</gene>
<evidence type="ECO:0000313" key="4">
    <source>
        <dbReference type="Proteomes" id="UP000826573"/>
    </source>
</evidence>
<dbReference type="AlphaFoldDB" id="A0A9P8KNM6"/>
<protein>
    <recommendedName>
        <fullName evidence="5">Myb-like domain-containing protein</fullName>
    </recommendedName>
</protein>
<name>A0A9P8KNM6_9HYPO</name>
<evidence type="ECO:0000256" key="1">
    <source>
        <dbReference type="SAM" id="MobiDB-lite"/>
    </source>
</evidence>
<organism evidence="3 4">
    <name type="scientific">Trichoderma semiorbis</name>
    <dbReference type="NCBI Taxonomy" id="1491008"/>
    <lineage>
        <taxon>Eukaryota</taxon>
        <taxon>Fungi</taxon>
        <taxon>Dikarya</taxon>
        <taxon>Ascomycota</taxon>
        <taxon>Pezizomycotina</taxon>
        <taxon>Sordariomycetes</taxon>
        <taxon>Hypocreomycetidae</taxon>
        <taxon>Hypocreales</taxon>
        <taxon>Hypocreaceae</taxon>
        <taxon>Trichoderma</taxon>
    </lineage>
</organism>
<evidence type="ECO:0000313" key="3">
    <source>
        <dbReference type="EMBL" id="KAH0525335.1"/>
    </source>
</evidence>
<feature type="region of interest" description="Disordered" evidence="1">
    <location>
        <begin position="117"/>
        <end position="190"/>
    </location>
</feature>
<evidence type="ECO:0000256" key="2">
    <source>
        <dbReference type="SAM" id="SignalP"/>
    </source>
</evidence>
<evidence type="ECO:0008006" key="5">
    <source>
        <dbReference type="Google" id="ProtNLM"/>
    </source>
</evidence>
<reference evidence="3 4" key="1">
    <citation type="submission" date="2021-08" db="EMBL/GenBank/DDBJ databases">
        <title>The highly contiguous genome resource for Trichoderma semiorbis FJ059, a fungal antagonistic to plant pathogens.</title>
        <authorList>
            <person name="Liu T."/>
        </authorList>
    </citation>
    <scope>NUCLEOTIDE SEQUENCE [LARGE SCALE GENOMIC DNA]</scope>
    <source>
        <strain evidence="3 4">FJ059</strain>
    </source>
</reference>
<keyword evidence="2" id="KW-0732">Signal</keyword>
<accession>A0A9P8KNM6</accession>
<proteinExistence type="predicted"/>
<dbReference type="Proteomes" id="UP000826573">
    <property type="component" value="Unassembled WGS sequence"/>
</dbReference>
<feature type="chain" id="PRO_5040406327" description="Myb-like domain-containing protein" evidence="2">
    <location>
        <begin position="19"/>
        <end position="190"/>
    </location>
</feature>
<sequence>MLSLLFVCICIHHPLLFPHNTCSSCKTSIRISRPASSLQSNKLILPNKLPSTIMPAKKAESSDSPSVTTGLRENELRFIKAVFDNMTQKPDADWGKVAGDLGLKDAKCAKERFRQMSVRHGWRTGAPNSSPSKGKKNDVTGPSGDGKVTKKPKARTPKKAVAKKEESEDDDIKDEDDYLKSEEMEGDAYF</sequence>
<feature type="signal peptide" evidence="2">
    <location>
        <begin position="1"/>
        <end position="18"/>
    </location>
</feature>
<feature type="compositionally biased region" description="Acidic residues" evidence="1">
    <location>
        <begin position="167"/>
        <end position="177"/>
    </location>
</feature>
<dbReference type="EMBL" id="JAIMJC010000005">
    <property type="protein sequence ID" value="KAH0525335.1"/>
    <property type="molecule type" value="Genomic_DNA"/>
</dbReference>